<evidence type="ECO:0000313" key="2">
    <source>
        <dbReference type="Proteomes" id="UP000248764"/>
    </source>
</evidence>
<name>A0A2W2CVC4_9ACTN</name>
<comment type="caution">
    <text evidence="1">The sequence shown here is derived from an EMBL/GenBank/DDBJ whole genome shotgun (WGS) entry which is preliminary data.</text>
</comment>
<gene>
    <name evidence="1" type="ORF">C1I92_10000</name>
</gene>
<organism evidence="1 2">
    <name type="scientific">Jiangella anatolica</name>
    <dbReference type="NCBI Taxonomy" id="2670374"/>
    <lineage>
        <taxon>Bacteria</taxon>
        <taxon>Bacillati</taxon>
        <taxon>Actinomycetota</taxon>
        <taxon>Actinomycetes</taxon>
        <taxon>Jiangellales</taxon>
        <taxon>Jiangellaceae</taxon>
        <taxon>Jiangella</taxon>
    </lineage>
</organism>
<keyword evidence="2" id="KW-1185">Reference proteome</keyword>
<accession>A0A2W2CVC4</accession>
<evidence type="ECO:0000313" key="1">
    <source>
        <dbReference type="EMBL" id="PZF84173.1"/>
    </source>
</evidence>
<sequence>MIDTEVILINPKMQAVAQRLSAWFEIPLNTYTDQREAMDHAHSIASRTKHRMEVRMNRSGEFYIRLGKGPLT</sequence>
<proteinExistence type="predicted"/>
<reference evidence="1 2" key="1">
    <citation type="submission" date="2018-01" db="EMBL/GenBank/DDBJ databases">
        <title>Draft genome sequence of Jiangella sp. GTF31.</title>
        <authorList>
            <person name="Sahin N."/>
            <person name="Ay H."/>
            <person name="Saygin H."/>
        </authorList>
    </citation>
    <scope>NUCLEOTIDE SEQUENCE [LARGE SCALE GENOMIC DNA]</scope>
    <source>
        <strain evidence="1 2">GTF31</strain>
    </source>
</reference>
<dbReference type="Proteomes" id="UP000248764">
    <property type="component" value="Unassembled WGS sequence"/>
</dbReference>
<dbReference type="EMBL" id="POTW01000018">
    <property type="protein sequence ID" value="PZF84173.1"/>
    <property type="molecule type" value="Genomic_DNA"/>
</dbReference>
<protein>
    <submittedName>
        <fullName evidence="1">Uncharacterized protein</fullName>
    </submittedName>
</protein>
<dbReference type="RefSeq" id="WP_111254516.1">
    <property type="nucleotide sequence ID" value="NZ_POTW01000018.1"/>
</dbReference>
<dbReference type="AlphaFoldDB" id="A0A2W2CVC4"/>